<organism evidence="2 3">
    <name type="scientific">Candidatus Babela massiliensis</name>
    <dbReference type="NCBI Taxonomy" id="673862"/>
    <lineage>
        <taxon>Bacteria</taxon>
        <taxon>Candidatus Babelota</taxon>
        <taxon>Candidatus Babeliae</taxon>
        <taxon>Candidatus Babeliales</taxon>
        <taxon>Candidatus Babeliaceae</taxon>
        <taxon>Candidatus Babela</taxon>
    </lineage>
</organism>
<feature type="signal peptide" evidence="1">
    <location>
        <begin position="1"/>
        <end position="23"/>
    </location>
</feature>
<dbReference type="AlphaFoldDB" id="V6DK04"/>
<evidence type="ECO:0000313" key="3">
    <source>
        <dbReference type="Proteomes" id="UP000018769"/>
    </source>
</evidence>
<name>V6DK04_9BACT</name>
<reference evidence="2 3" key="1">
    <citation type="journal article" date="2015" name="Biol. Direct">
        <title>Babela massiliensis, a representative of a widespread bacterial phylum with unusual adaptations to parasitism in amoebae.</title>
        <authorList>
            <person name="Pagnier I."/>
            <person name="Yutin N."/>
            <person name="Croce O."/>
            <person name="Makarova K.S."/>
            <person name="Wolf Y.I."/>
            <person name="Benamar S."/>
            <person name="Raoult D."/>
            <person name="Koonin E.V."/>
            <person name="La Scola B."/>
        </authorList>
    </citation>
    <scope>NUCLEOTIDE SEQUENCE [LARGE SCALE GENOMIC DNA]</scope>
    <source>
        <strain evidence="3">BABL1</strain>
    </source>
</reference>
<dbReference type="STRING" id="673862.BABL1_gene_163"/>
<dbReference type="Proteomes" id="UP000018769">
    <property type="component" value="Chromosome I"/>
</dbReference>
<dbReference type="RefSeq" id="WP_023792630.1">
    <property type="nucleotide sequence ID" value="NC_023003.1"/>
</dbReference>
<proteinExistence type="predicted"/>
<evidence type="ECO:0000256" key="1">
    <source>
        <dbReference type="SAM" id="SignalP"/>
    </source>
</evidence>
<keyword evidence="3" id="KW-1185">Reference proteome</keyword>
<dbReference type="EMBL" id="HG793133">
    <property type="protein sequence ID" value="CDK30851.1"/>
    <property type="molecule type" value="Genomic_DNA"/>
</dbReference>
<accession>V6DK04</accession>
<protein>
    <submittedName>
        <fullName evidence="2">Uncharacterized protein</fullName>
    </submittedName>
</protein>
<dbReference type="KEGG" id="dpb:BABL1_gene_163"/>
<feature type="chain" id="PRO_5004744578" evidence="1">
    <location>
        <begin position="24"/>
        <end position="472"/>
    </location>
</feature>
<sequence>MVKRFISSAYIPLILLLSSRAYAQNDSMPERNSDQAPDLASEIALSQEEISLIEQSKDPVVFLSSDLVACFNALPDSEEVSQRLRDMKEHLKNYQSADYQFTELAVEEAIRYYQEKGEEGKEQLLALESYRSELQNGEAIVNPDEIQDIVRRHNDGCNDCDRRNNHKYHKGRRYCKLVVRDCLSTGSLSVRQNASINGNLNVCGSITGSSLTVNGYNPQVAVAESLATLRGTIALPSSPGLVISGTPSALFAGAYDLAVTFNGNASIGAGATRGAGFAVGSITGVAQDQYSSGLFTTSGTDGIYVRLAIPVVFGTAFASVPSVVASLEALSSDLTAALISTANASVANSGAALQSIAVVPSSVTTTGFTISLLANFLTSAITPTTGTTAVLAGIDAILNTVIPALFVDFIVEGVLPSATTTTTVTSACNPCVRPVNPCNPCVRPVNNCNPCVRPVNNCNPCVKPANSCNSCR</sequence>
<evidence type="ECO:0000313" key="2">
    <source>
        <dbReference type="EMBL" id="CDK30851.1"/>
    </source>
</evidence>
<keyword evidence="1" id="KW-0732">Signal</keyword>
<dbReference type="HOGENOM" id="CLU_578329_0_0_7"/>
<gene>
    <name evidence="2" type="ORF">BABL1_gene_163</name>
</gene>